<dbReference type="AlphaFoldDB" id="A0A090N4M7"/>
<dbReference type="Gene3D" id="3.30.920.10">
    <property type="entry name" value="Frataxin/CyaY"/>
    <property type="match status" value="1"/>
</dbReference>
<dbReference type="GO" id="GO:0016226">
    <property type="term" value="P:iron-sulfur cluster assembly"/>
    <property type="evidence" value="ECO:0007669"/>
    <property type="project" value="InterPro"/>
</dbReference>
<keyword evidence="14" id="KW-1185">Reference proteome</keyword>
<gene>
    <name evidence="13" type="ORF">OT_ostta02g01420</name>
</gene>
<evidence type="ECO:0000256" key="8">
    <source>
        <dbReference type="ARBA" id="ARBA00023002"/>
    </source>
</evidence>
<dbReference type="InterPro" id="IPR020895">
    <property type="entry name" value="Frataxin_CS"/>
</dbReference>
<keyword evidence="7" id="KW-0809">Transit peptide</keyword>
<dbReference type="FunCoup" id="A0A090N4M7">
    <property type="interactions" value="1069"/>
</dbReference>
<evidence type="ECO:0000256" key="9">
    <source>
        <dbReference type="ARBA" id="ARBA00023004"/>
    </source>
</evidence>
<dbReference type="PANTHER" id="PTHR16821">
    <property type="entry name" value="FRATAXIN"/>
    <property type="match status" value="1"/>
</dbReference>
<dbReference type="PANTHER" id="PTHR16821:SF2">
    <property type="entry name" value="FRATAXIN, MITOCHONDRIAL"/>
    <property type="match status" value="1"/>
</dbReference>
<evidence type="ECO:0000256" key="12">
    <source>
        <dbReference type="ARBA" id="ARBA00047990"/>
    </source>
</evidence>
<dbReference type="GO" id="GO:0034986">
    <property type="term" value="F:iron chaperone activity"/>
    <property type="evidence" value="ECO:0007669"/>
    <property type="project" value="TreeGrafter"/>
</dbReference>
<dbReference type="EC" id="1.16.3.1" evidence="3"/>
<dbReference type="SMART" id="SM01219">
    <property type="entry name" value="Frataxin_Cyay"/>
    <property type="match status" value="1"/>
</dbReference>
<keyword evidence="6" id="KW-0410">Iron transport</keyword>
<evidence type="ECO:0000256" key="11">
    <source>
        <dbReference type="ARBA" id="ARBA00023128"/>
    </source>
</evidence>
<keyword evidence="8" id="KW-0560">Oxidoreductase</keyword>
<dbReference type="InterPro" id="IPR017789">
    <property type="entry name" value="Frataxin"/>
</dbReference>
<evidence type="ECO:0000256" key="2">
    <source>
        <dbReference type="ARBA" id="ARBA00008183"/>
    </source>
</evidence>
<keyword evidence="10" id="KW-0406">Ion transport</keyword>
<dbReference type="GO" id="GO:0006826">
    <property type="term" value="P:iron ion transport"/>
    <property type="evidence" value="ECO:0007669"/>
    <property type="project" value="UniProtKB-KW"/>
</dbReference>
<evidence type="ECO:0000313" key="13">
    <source>
        <dbReference type="EMBL" id="CEG00980.1"/>
    </source>
</evidence>
<dbReference type="GO" id="GO:0004322">
    <property type="term" value="F:ferroxidase activity"/>
    <property type="evidence" value="ECO:0007669"/>
    <property type="project" value="UniProtKB-EC"/>
</dbReference>
<dbReference type="OrthoDB" id="1897642at2759"/>
<dbReference type="GO" id="GO:0051537">
    <property type="term" value="F:2 iron, 2 sulfur cluster binding"/>
    <property type="evidence" value="ECO:0007669"/>
    <property type="project" value="TreeGrafter"/>
</dbReference>
<reference evidence="14" key="1">
    <citation type="journal article" date="2006" name="Proc. Natl. Acad. Sci. U.S.A.">
        <title>Genome analysis of the smallest free-living eukaryote Ostreococcus tauri unveils many unique features.</title>
        <authorList>
            <person name="Derelle E."/>
            <person name="Ferraz C."/>
            <person name="Rombauts S."/>
            <person name="Rouze P."/>
            <person name="Worden A.Z."/>
            <person name="Robbens S."/>
            <person name="Partensky F."/>
            <person name="Degroeve S."/>
            <person name="Echeynie S."/>
            <person name="Cooke R."/>
            <person name="Saeys Y."/>
            <person name="Wuyts J."/>
            <person name="Jabbari K."/>
            <person name="Bowler C."/>
            <person name="Panaud O."/>
            <person name="Piegu B."/>
            <person name="Ball S.G."/>
            <person name="Ral J.-P."/>
            <person name="Bouget F.-Y."/>
            <person name="Piganeau G."/>
            <person name="De Baets B."/>
            <person name="Picard A."/>
            <person name="Delseny M."/>
            <person name="Demaille J."/>
            <person name="Van de Peer Y."/>
            <person name="Moreau H."/>
        </authorList>
    </citation>
    <scope>NUCLEOTIDE SEQUENCE [LARGE SCALE GENOMIC DNA]</scope>
    <source>
        <strain evidence="14">OTTH 0595 / CCAP 157/2 / RCC745</strain>
    </source>
</reference>
<dbReference type="NCBIfam" id="TIGR03421">
    <property type="entry name" value="FeS_CyaY"/>
    <property type="match status" value="1"/>
</dbReference>
<dbReference type="NCBIfam" id="TIGR03422">
    <property type="entry name" value="mito_frataxin"/>
    <property type="match status" value="1"/>
</dbReference>
<evidence type="ECO:0000256" key="3">
    <source>
        <dbReference type="ARBA" id="ARBA00013107"/>
    </source>
</evidence>
<organism evidence="13 14">
    <name type="scientific">Ostreococcus tauri</name>
    <name type="common">Marine green alga</name>
    <dbReference type="NCBI Taxonomy" id="70448"/>
    <lineage>
        <taxon>Eukaryota</taxon>
        <taxon>Viridiplantae</taxon>
        <taxon>Chlorophyta</taxon>
        <taxon>Mamiellophyceae</taxon>
        <taxon>Mamiellales</taxon>
        <taxon>Bathycoccaceae</taxon>
        <taxon>Ostreococcus</taxon>
    </lineage>
</organism>
<dbReference type="RefSeq" id="XP_022840717.1">
    <property type="nucleotide sequence ID" value="XM_022985024.1"/>
</dbReference>
<dbReference type="PROSITE" id="PS01344">
    <property type="entry name" value="FRATAXIN_1"/>
    <property type="match status" value="1"/>
</dbReference>
<evidence type="ECO:0000313" key="14">
    <source>
        <dbReference type="Proteomes" id="UP000009170"/>
    </source>
</evidence>
<dbReference type="KEGG" id="ota:OT_ostta02g01420"/>
<evidence type="ECO:0000256" key="6">
    <source>
        <dbReference type="ARBA" id="ARBA00022496"/>
    </source>
</evidence>
<dbReference type="SUPFAM" id="SSF55387">
    <property type="entry name" value="Frataxin/Nqo15-like"/>
    <property type="match status" value="1"/>
</dbReference>
<keyword evidence="4" id="KW-0409">Iron storage</keyword>
<evidence type="ECO:0000256" key="7">
    <source>
        <dbReference type="ARBA" id="ARBA00022946"/>
    </source>
</evidence>
<dbReference type="GO" id="GO:0005739">
    <property type="term" value="C:mitochondrion"/>
    <property type="evidence" value="ECO:0007669"/>
    <property type="project" value="UniProtKB-SubCell"/>
</dbReference>
<accession>A0A090N4M7</accession>
<proteinExistence type="inferred from homology"/>
<keyword evidence="11" id="KW-0496">Mitochondrion</keyword>
<comment type="caution">
    <text evidence="13">The sequence shown here is derived from an EMBL/GenBank/DDBJ whole genome shotgun (WGS) entry which is preliminary data.</text>
</comment>
<dbReference type="Proteomes" id="UP000009170">
    <property type="component" value="Unassembled WGS sequence"/>
</dbReference>
<dbReference type="InParanoid" id="A0A090N4M7"/>
<comment type="subcellular location">
    <subcellularLocation>
        <location evidence="1">Mitochondrion</location>
    </subcellularLocation>
</comment>
<dbReference type="GO" id="GO:0006879">
    <property type="term" value="P:intracellular iron ion homeostasis"/>
    <property type="evidence" value="ECO:0007669"/>
    <property type="project" value="UniProtKB-KW"/>
</dbReference>
<dbReference type="Pfam" id="PF01491">
    <property type="entry name" value="Frataxin_Cyay"/>
    <property type="match status" value="1"/>
</dbReference>
<dbReference type="GO" id="GO:0008198">
    <property type="term" value="F:ferrous iron binding"/>
    <property type="evidence" value="ECO:0007669"/>
    <property type="project" value="TreeGrafter"/>
</dbReference>
<dbReference type="STRING" id="70448.A0A090N4M7"/>
<comment type="catalytic activity">
    <reaction evidence="12">
        <text>4 Fe(2+) + O2 + 4 H(+) = 4 Fe(3+) + 2 H2O</text>
        <dbReference type="Rhea" id="RHEA:11148"/>
        <dbReference type="ChEBI" id="CHEBI:15377"/>
        <dbReference type="ChEBI" id="CHEBI:15378"/>
        <dbReference type="ChEBI" id="CHEBI:15379"/>
        <dbReference type="ChEBI" id="CHEBI:29033"/>
        <dbReference type="ChEBI" id="CHEBI:29034"/>
        <dbReference type="EC" id="1.16.3.1"/>
    </reaction>
</comment>
<dbReference type="GO" id="GO:0008199">
    <property type="term" value="F:ferric iron binding"/>
    <property type="evidence" value="ECO:0007669"/>
    <property type="project" value="InterPro"/>
</dbReference>
<sequence>MFVTVRTKVVRLSQLRRCLRFACQSHRAPLLLHEYTTQTVELRHVLFKKRSTSWKTATAPALTDHAFHDAADCTLQHILDCVEALVESTDLEVDVSLENGVLMVECGKSGTFVLNKQTPNKQIWLASPVSGPLRYDYVSQRWLNMRDGHSLQYRFKHDFESICKTELNIL</sequence>
<dbReference type="InterPro" id="IPR002908">
    <property type="entry name" value="Frataxin/CyaY"/>
</dbReference>
<evidence type="ECO:0000256" key="1">
    <source>
        <dbReference type="ARBA" id="ARBA00004173"/>
    </source>
</evidence>
<dbReference type="InterPro" id="IPR036524">
    <property type="entry name" value="Frataxin/CyaY_sf"/>
</dbReference>
<evidence type="ECO:0000256" key="10">
    <source>
        <dbReference type="ARBA" id="ARBA00023065"/>
    </source>
</evidence>
<reference evidence="13 14" key="2">
    <citation type="journal article" date="2014" name="BMC Genomics">
        <title>An improved genome of the model marine alga Ostreococcus tauri unfolds by assessing Illumina de novo assemblies.</title>
        <authorList>
            <person name="Blanc-Mathieu R."/>
            <person name="Verhelst B."/>
            <person name="Derelle E."/>
            <person name="Rombauts S."/>
            <person name="Bouget F.Y."/>
            <person name="Carre I."/>
            <person name="Chateau A."/>
            <person name="Eyre-Walker A."/>
            <person name="Grimsley N."/>
            <person name="Moreau H."/>
            <person name="Piegu B."/>
            <person name="Rivals E."/>
            <person name="Schackwitz W."/>
            <person name="Van de Peer Y."/>
            <person name="Piganeau G."/>
        </authorList>
    </citation>
    <scope>NUCLEOTIDE SEQUENCE [LARGE SCALE GENOMIC DNA]</scope>
    <source>
        <strain evidence="14">OTTH 0595 / CCAP 157/2 / RCC745</strain>
    </source>
</reference>
<keyword evidence="9" id="KW-0408">Iron</keyword>
<name>A0A090N4M7_OSTTA</name>
<comment type="similarity">
    <text evidence="2">Belongs to the frataxin family.</text>
</comment>
<dbReference type="GeneID" id="34945590"/>
<evidence type="ECO:0000256" key="5">
    <source>
        <dbReference type="ARBA" id="ARBA00022448"/>
    </source>
</evidence>
<keyword evidence="5" id="KW-0813">Transport</keyword>
<evidence type="ECO:0000256" key="4">
    <source>
        <dbReference type="ARBA" id="ARBA00022434"/>
    </source>
</evidence>
<dbReference type="EMBL" id="CAID01000002">
    <property type="protein sequence ID" value="CEG00980.1"/>
    <property type="molecule type" value="Genomic_DNA"/>
</dbReference>
<protein>
    <recommendedName>
        <fullName evidence="3">ferroxidase</fullName>
        <ecNumber evidence="3">1.16.3.1</ecNumber>
    </recommendedName>
</protein>
<dbReference type="PROSITE" id="PS50810">
    <property type="entry name" value="FRATAXIN_2"/>
    <property type="match status" value="1"/>
</dbReference>